<keyword evidence="6" id="KW-1185">Reference proteome</keyword>
<dbReference type="AlphaFoldDB" id="A0A2S0UI01"/>
<dbReference type="SMART" id="SM00421">
    <property type="entry name" value="HTH_LUXR"/>
    <property type="match status" value="1"/>
</dbReference>
<keyword evidence="2" id="KW-0238">DNA-binding</keyword>
<name>A0A2S0UI01_9RHOB</name>
<dbReference type="InterPro" id="IPR036388">
    <property type="entry name" value="WH-like_DNA-bd_sf"/>
</dbReference>
<evidence type="ECO:0000313" key="6">
    <source>
        <dbReference type="Proteomes" id="UP000244496"/>
    </source>
</evidence>
<dbReference type="OrthoDB" id="7826109at2"/>
<dbReference type="Gene3D" id="1.10.10.10">
    <property type="entry name" value="Winged helix-like DNA-binding domain superfamily/Winged helix DNA-binding domain"/>
    <property type="match status" value="1"/>
</dbReference>
<dbReference type="EMBL" id="CP028918">
    <property type="protein sequence ID" value="AWB47457.1"/>
    <property type="molecule type" value="Genomic_DNA"/>
</dbReference>
<proteinExistence type="predicted"/>
<evidence type="ECO:0000256" key="3">
    <source>
        <dbReference type="ARBA" id="ARBA00023163"/>
    </source>
</evidence>
<dbReference type="InterPro" id="IPR036693">
    <property type="entry name" value="TF_LuxR_autoind-bd_dom_sf"/>
</dbReference>
<protein>
    <submittedName>
        <fullName evidence="5">LuxR family transcriptional regulator</fullName>
    </submittedName>
</protein>
<feature type="domain" description="HTH luxR-type" evidence="4">
    <location>
        <begin position="140"/>
        <end position="197"/>
    </location>
</feature>
<evidence type="ECO:0000313" key="5">
    <source>
        <dbReference type="EMBL" id="AWB47457.1"/>
    </source>
</evidence>
<dbReference type="SUPFAM" id="SSF46894">
    <property type="entry name" value="C-terminal effector domain of the bipartite response regulators"/>
    <property type="match status" value="1"/>
</dbReference>
<dbReference type="Proteomes" id="UP000244496">
    <property type="component" value="Chromosome"/>
</dbReference>
<dbReference type="InterPro" id="IPR016032">
    <property type="entry name" value="Sig_transdc_resp-reg_C-effctor"/>
</dbReference>
<dbReference type="InterPro" id="IPR005143">
    <property type="entry name" value="TF_LuxR_autoind-bd_dom"/>
</dbReference>
<dbReference type="SUPFAM" id="SSF75516">
    <property type="entry name" value="Pheromone-binding domain of LuxR-like quorum-sensing transcription factors"/>
    <property type="match status" value="1"/>
</dbReference>
<dbReference type="GO" id="GO:0003677">
    <property type="term" value="F:DNA binding"/>
    <property type="evidence" value="ECO:0007669"/>
    <property type="project" value="UniProtKB-KW"/>
</dbReference>
<dbReference type="KEGG" id="geh:HYN69_02075"/>
<accession>A0A2S0UI01</accession>
<keyword evidence="1" id="KW-0805">Transcription regulation</keyword>
<evidence type="ECO:0000256" key="1">
    <source>
        <dbReference type="ARBA" id="ARBA00023015"/>
    </source>
</evidence>
<reference evidence="5 6" key="1">
    <citation type="submission" date="2018-04" db="EMBL/GenBank/DDBJ databases">
        <title>Genome sequencing of Gemmobacter.</title>
        <authorList>
            <person name="Yi H."/>
            <person name="Baek M.-G."/>
        </authorList>
    </citation>
    <scope>NUCLEOTIDE SEQUENCE [LARGE SCALE GENOMIC DNA]</scope>
    <source>
        <strain evidence="5 6">HYN0069</strain>
    </source>
</reference>
<dbReference type="RefSeq" id="WP_108434284.1">
    <property type="nucleotide sequence ID" value="NZ_CP028918.1"/>
</dbReference>
<gene>
    <name evidence="5" type="ORF">HYN69_02075</name>
</gene>
<evidence type="ECO:0000256" key="2">
    <source>
        <dbReference type="ARBA" id="ARBA00023125"/>
    </source>
</evidence>
<dbReference type="Gene3D" id="3.30.450.80">
    <property type="entry name" value="Transcription factor LuxR-like, autoinducer-binding domain"/>
    <property type="match status" value="1"/>
</dbReference>
<organism evidence="5 6">
    <name type="scientific">Paragemmobacter aquarius</name>
    <dbReference type="NCBI Taxonomy" id="2169400"/>
    <lineage>
        <taxon>Bacteria</taxon>
        <taxon>Pseudomonadati</taxon>
        <taxon>Pseudomonadota</taxon>
        <taxon>Alphaproteobacteria</taxon>
        <taxon>Rhodobacterales</taxon>
        <taxon>Paracoccaceae</taxon>
        <taxon>Paragemmobacter</taxon>
    </lineage>
</organism>
<keyword evidence="3" id="KW-0804">Transcription</keyword>
<evidence type="ECO:0000259" key="4">
    <source>
        <dbReference type="SMART" id="SM00421"/>
    </source>
</evidence>
<dbReference type="InterPro" id="IPR000792">
    <property type="entry name" value="Tscrpt_reg_LuxR_C"/>
</dbReference>
<dbReference type="GO" id="GO:0006355">
    <property type="term" value="P:regulation of DNA-templated transcription"/>
    <property type="evidence" value="ECO:0007669"/>
    <property type="project" value="InterPro"/>
</dbReference>
<dbReference type="Pfam" id="PF03472">
    <property type="entry name" value="Autoind_bind"/>
    <property type="match status" value="1"/>
</dbReference>
<sequence length="204" mass="22763">MAERKALSLLLDKLNDLAPMGYTVGLHIRFATPLVYKSSYPAAWVDQYNSQSYYLRDPLVFWGVGVEGTTRWSAIPLPDPFSVMKKAAAHGLHFGAVSSYGPITSRSIVGIARKDREFTDEELESLREATIQLHIEAKPSSDLTRAQIEALRCLANGDRHAAAADKLGITESAFKARLKSARIRLEARTTSEAIRKVREYRLLE</sequence>